<dbReference type="SMART" id="SM00822">
    <property type="entry name" value="PKS_KR"/>
    <property type="match status" value="1"/>
</dbReference>
<evidence type="ECO:0000256" key="2">
    <source>
        <dbReference type="ARBA" id="ARBA00023002"/>
    </source>
</evidence>
<dbReference type="PRINTS" id="PR00081">
    <property type="entry name" value="GDHRDH"/>
</dbReference>
<dbReference type="CDD" id="cd05233">
    <property type="entry name" value="SDR_c"/>
    <property type="match status" value="1"/>
</dbReference>
<comment type="caution">
    <text evidence="5">The sequence shown here is derived from an EMBL/GenBank/DDBJ whole genome shotgun (WGS) entry which is preliminary data.</text>
</comment>
<dbReference type="InterPro" id="IPR036291">
    <property type="entry name" value="NAD(P)-bd_dom_sf"/>
</dbReference>
<protein>
    <submittedName>
        <fullName evidence="5">SDR family NAD(P)-dependent oxidoreductase</fullName>
    </submittedName>
</protein>
<dbReference type="EMBL" id="JAFKCZ010000003">
    <property type="protein sequence ID" value="MBN7795738.1"/>
    <property type="molecule type" value="Genomic_DNA"/>
</dbReference>
<sequence length="256" mass="27554">MTNRKTALVTGASAGIGRQFAIRLAQLCDHVILVGRRKERLQALGEELHRAGVTSGSLAVDLASDAGIAAVVDAIQSEGPLSYLVNNAGFTLIGDFGSLPLAEQMEMVRVHIQATTALTHAALPAMRERDSGTIINVSSMVTFTPYRDVAVYGGTKSFVDNFTCGLALELVETNIKVQSLIPGFTRTELHNREAFMHYETPAVPDHLWMNAEDVVEESLAALNREAARVVAGQVNRSAAIAALRSQIDDLEAHHPL</sequence>
<dbReference type="PRINTS" id="PR00080">
    <property type="entry name" value="SDRFAMILY"/>
</dbReference>
<dbReference type="InterPro" id="IPR002347">
    <property type="entry name" value="SDR_fam"/>
</dbReference>
<gene>
    <name evidence="5" type="ORF">JYP50_03995</name>
</gene>
<accession>A0A939IL92</accession>
<dbReference type="GO" id="GO:0016491">
    <property type="term" value="F:oxidoreductase activity"/>
    <property type="evidence" value="ECO:0007669"/>
    <property type="project" value="UniProtKB-KW"/>
</dbReference>
<dbReference type="PANTHER" id="PTHR44196:SF2">
    <property type="entry name" value="SHORT-CHAIN DEHYDROGENASE-RELATED"/>
    <property type="match status" value="1"/>
</dbReference>
<evidence type="ECO:0000259" key="4">
    <source>
        <dbReference type="SMART" id="SM00822"/>
    </source>
</evidence>
<keyword evidence="2" id="KW-0560">Oxidoreductase</keyword>
<reference evidence="5" key="1">
    <citation type="submission" date="2021-02" db="EMBL/GenBank/DDBJ databases">
        <title>PHA producing bacteria isolated from coastal sediment in Guangdong, Shenzhen.</title>
        <authorList>
            <person name="Zheng W."/>
            <person name="Yu S."/>
            <person name="Huang Y."/>
        </authorList>
    </citation>
    <scope>NUCLEOTIDE SEQUENCE</scope>
    <source>
        <strain evidence="5">TN14-10</strain>
    </source>
</reference>
<dbReference type="PIRSF" id="PIRSF000126">
    <property type="entry name" value="11-beta-HSD1"/>
    <property type="match status" value="1"/>
</dbReference>
<evidence type="ECO:0000313" key="5">
    <source>
        <dbReference type="EMBL" id="MBN7795738.1"/>
    </source>
</evidence>
<keyword evidence="6" id="KW-1185">Reference proteome</keyword>
<dbReference type="InterPro" id="IPR057326">
    <property type="entry name" value="KR_dom"/>
</dbReference>
<name>A0A939IL92_9GAMM</name>
<evidence type="ECO:0000313" key="6">
    <source>
        <dbReference type="Proteomes" id="UP000664303"/>
    </source>
</evidence>
<dbReference type="AlphaFoldDB" id="A0A939IL92"/>
<feature type="domain" description="Ketoreductase" evidence="4">
    <location>
        <begin position="5"/>
        <end position="174"/>
    </location>
</feature>
<dbReference type="RefSeq" id="WP_206559187.1">
    <property type="nucleotide sequence ID" value="NZ_JAFKCZ010000003.1"/>
</dbReference>
<dbReference type="PANTHER" id="PTHR44196">
    <property type="entry name" value="DEHYDROGENASE/REDUCTASE SDR FAMILY MEMBER 7B"/>
    <property type="match status" value="1"/>
</dbReference>
<proteinExistence type="inferred from homology"/>
<dbReference type="PROSITE" id="PS00061">
    <property type="entry name" value="ADH_SHORT"/>
    <property type="match status" value="1"/>
</dbReference>
<comment type="similarity">
    <text evidence="1 3">Belongs to the short-chain dehydrogenases/reductases (SDR) family.</text>
</comment>
<evidence type="ECO:0000256" key="3">
    <source>
        <dbReference type="RuleBase" id="RU000363"/>
    </source>
</evidence>
<organism evidence="5 6">
    <name type="scientific">Parahaliea mediterranea</name>
    <dbReference type="NCBI Taxonomy" id="651086"/>
    <lineage>
        <taxon>Bacteria</taxon>
        <taxon>Pseudomonadati</taxon>
        <taxon>Pseudomonadota</taxon>
        <taxon>Gammaproteobacteria</taxon>
        <taxon>Cellvibrionales</taxon>
        <taxon>Halieaceae</taxon>
        <taxon>Parahaliea</taxon>
    </lineage>
</organism>
<dbReference type="GO" id="GO:0016020">
    <property type="term" value="C:membrane"/>
    <property type="evidence" value="ECO:0007669"/>
    <property type="project" value="TreeGrafter"/>
</dbReference>
<dbReference type="Pfam" id="PF00106">
    <property type="entry name" value="adh_short"/>
    <property type="match status" value="1"/>
</dbReference>
<dbReference type="Proteomes" id="UP000664303">
    <property type="component" value="Unassembled WGS sequence"/>
</dbReference>
<evidence type="ECO:0000256" key="1">
    <source>
        <dbReference type="ARBA" id="ARBA00006484"/>
    </source>
</evidence>
<dbReference type="Gene3D" id="3.40.50.720">
    <property type="entry name" value="NAD(P)-binding Rossmann-like Domain"/>
    <property type="match status" value="1"/>
</dbReference>
<dbReference type="InterPro" id="IPR020904">
    <property type="entry name" value="Sc_DH/Rdtase_CS"/>
</dbReference>
<dbReference type="SUPFAM" id="SSF51735">
    <property type="entry name" value="NAD(P)-binding Rossmann-fold domains"/>
    <property type="match status" value="1"/>
</dbReference>